<dbReference type="RefSeq" id="WP_191141590.1">
    <property type="nucleotide sequence ID" value="NZ_JACXAH010000004.1"/>
</dbReference>
<dbReference type="Pfam" id="PF07726">
    <property type="entry name" value="AAA_3"/>
    <property type="match status" value="1"/>
</dbReference>
<dbReference type="InterPro" id="IPR041628">
    <property type="entry name" value="ChlI/MoxR_AAA_lid"/>
</dbReference>
<dbReference type="Gene3D" id="3.40.50.300">
    <property type="entry name" value="P-loop containing nucleotide triphosphate hydrolases"/>
    <property type="match status" value="1"/>
</dbReference>
<evidence type="ECO:0000256" key="1">
    <source>
        <dbReference type="ARBA" id="ARBA00022741"/>
    </source>
</evidence>
<dbReference type="EMBL" id="JACXAH010000004">
    <property type="protein sequence ID" value="MBD1371515.1"/>
    <property type="molecule type" value="Genomic_DNA"/>
</dbReference>
<dbReference type="InterPro" id="IPR027417">
    <property type="entry name" value="P-loop_NTPase"/>
</dbReference>
<accession>A0A926N9P6</accession>
<comment type="similarity">
    <text evidence="3">Belongs to the MoxR family.</text>
</comment>
<keyword evidence="6" id="KW-1185">Reference proteome</keyword>
<evidence type="ECO:0000256" key="2">
    <source>
        <dbReference type="ARBA" id="ARBA00022840"/>
    </source>
</evidence>
<evidence type="ECO:0000256" key="3">
    <source>
        <dbReference type="ARBA" id="ARBA00061607"/>
    </source>
</evidence>
<comment type="caution">
    <text evidence="5">The sequence shown here is derived from an EMBL/GenBank/DDBJ whole genome shotgun (WGS) entry which is preliminary data.</text>
</comment>
<dbReference type="Proteomes" id="UP000661691">
    <property type="component" value="Unassembled WGS sequence"/>
</dbReference>
<evidence type="ECO:0000313" key="5">
    <source>
        <dbReference type="EMBL" id="MBD1371515.1"/>
    </source>
</evidence>
<dbReference type="GO" id="GO:0016887">
    <property type="term" value="F:ATP hydrolysis activity"/>
    <property type="evidence" value="ECO:0007669"/>
    <property type="project" value="InterPro"/>
</dbReference>
<keyword evidence="2" id="KW-0067">ATP-binding</keyword>
<sequence length="314" mass="35282">MEFESISIKSQQVVEVLQRSIVGQKEQLKFLWIGLLTGGHILLEGVPGLGKTLMVRTLAKVVDCKSNRIQFTPDLMPSDVIGTKVYDMHSGHFSFRKGPIFSHVLIADEINRTPPKTQSALLEAMEEGQISIDGETHILEKPFFVVATQNPIEYEGTYSLPEAQLDRFAMKLLIDYPLEEEELFLYATHELGVSRETMVQALISPEELLDMRGCINQVTIEKSVVQYVMQIIRQTREHTQVSLGASPRAGVTLLTLAKAHAAISGRSFVTPDDIKEVVKPALRHRLFLHPDSELEGWNPDDVVEEVIQKTEVPR</sequence>
<dbReference type="Pfam" id="PF17863">
    <property type="entry name" value="AAA_lid_2"/>
    <property type="match status" value="1"/>
</dbReference>
<evidence type="ECO:0000259" key="4">
    <source>
        <dbReference type="SMART" id="SM00382"/>
    </source>
</evidence>
<dbReference type="InterPro" id="IPR003593">
    <property type="entry name" value="AAA+_ATPase"/>
</dbReference>
<feature type="domain" description="AAA+ ATPase" evidence="4">
    <location>
        <begin position="37"/>
        <end position="178"/>
    </location>
</feature>
<dbReference type="FunFam" id="3.40.50.300:FF:000640">
    <property type="entry name" value="MoxR family ATPase"/>
    <property type="match status" value="1"/>
</dbReference>
<dbReference type="InterPro" id="IPR050764">
    <property type="entry name" value="CbbQ/NirQ/NorQ/GpvN"/>
</dbReference>
<keyword evidence="1" id="KW-0547">Nucleotide-binding</keyword>
<protein>
    <submittedName>
        <fullName evidence="5">MoxR family ATPase</fullName>
    </submittedName>
</protein>
<reference evidence="5" key="1">
    <citation type="submission" date="2020-09" db="EMBL/GenBank/DDBJ databases">
        <title>A novel bacterium of genus Hazenella, isolated from South China Sea.</title>
        <authorList>
            <person name="Huang H."/>
            <person name="Mo K."/>
            <person name="Hu Y."/>
        </authorList>
    </citation>
    <scope>NUCLEOTIDE SEQUENCE</scope>
    <source>
        <strain evidence="5">IB182357</strain>
    </source>
</reference>
<dbReference type="CDD" id="cd00009">
    <property type="entry name" value="AAA"/>
    <property type="match status" value="1"/>
</dbReference>
<gene>
    <name evidence="5" type="ORF">IC620_03990</name>
</gene>
<dbReference type="PANTHER" id="PTHR42759">
    <property type="entry name" value="MOXR FAMILY PROTEIN"/>
    <property type="match status" value="1"/>
</dbReference>
<name>A0A926N9P6_9BACL</name>
<dbReference type="PIRSF" id="PIRSF002849">
    <property type="entry name" value="AAA_ATPase_chaperone_MoxR_prd"/>
    <property type="match status" value="1"/>
</dbReference>
<dbReference type="SUPFAM" id="SSF52540">
    <property type="entry name" value="P-loop containing nucleoside triphosphate hydrolases"/>
    <property type="match status" value="1"/>
</dbReference>
<dbReference type="AlphaFoldDB" id="A0A926N9P6"/>
<evidence type="ECO:0000313" key="6">
    <source>
        <dbReference type="Proteomes" id="UP000661691"/>
    </source>
</evidence>
<proteinExistence type="inferred from homology"/>
<dbReference type="InterPro" id="IPR011703">
    <property type="entry name" value="ATPase_AAA-3"/>
</dbReference>
<dbReference type="Gene3D" id="1.10.8.80">
    <property type="entry name" value="Magnesium chelatase subunit I, C-Terminal domain"/>
    <property type="match status" value="1"/>
</dbReference>
<dbReference type="PANTHER" id="PTHR42759:SF1">
    <property type="entry name" value="MAGNESIUM-CHELATASE SUBUNIT CHLD"/>
    <property type="match status" value="1"/>
</dbReference>
<organism evidence="5 6">
    <name type="scientific">Polycladospora coralii</name>
    <dbReference type="NCBI Taxonomy" id="2771432"/>
    <lineage>
        <taxon>Bacteria</taxon>
        <taxon>Bacillati</taxon>
        <taxon>Bacillota</taxon>
        <taxon>Bacilli</taxon>
        <taxon>Bacillales</taxon>
        <taxon>Thermoactinomycetaceae</taxon>
        <taxon>Polycladospora</taxon>
    </lineage>
</organism>
<dbReference type="GO" id="GO:0005524">
    <property type="term" value="F:ATP binding"/>
    <property type="evidence" value="ECO:0007669"/>
    <property type="project" value="UniProtKB-KW"/>
</dbReference>
<dbReference type="SMART" id="SM00382">
    <property type="entry name" value="AAA"/>
    <property type="match status" value="1"/>
</dbReference>